<sequence>MAVKKSLRHGALAALLGVMLSGSLAQAWERVRDDAPERYVVVRGDTLWDIAARFLDAPWQWPALWRDNPQIDNPHLIYPGDTLVLGNCAGAPCLALERGRPVVKLSPQVRRIPTREAIAPLPREVVAAFLREHRFQAQGEALDELGYVIGGENRRLISGAGDTLYVRGVIPVETPLGFYRPGEVYLGADGTPLGRELVYVGEGRRLDQQGDIARVEVLRAQQEVRNDDILLPLEVAFDEDFQPRAPQTAVAGHIIAAPGGVRFIGRLQVVALDLGTEDGLQPGHVLEVNQQGEVVSDPRTGERLQLPGTQGGMVMVFKPYSAMSYALVMRVSNVLAVGDEVRSPSR</sequence>
<evidence type="ECO:0000259" key="2">
    <source>
        <dbReference type="PROSITE" id="PS51782"/>
    </source>
</evidence>
<dbReference type="EMBL" id="WHVL01000002">
    <property type="protein sequence ID" value="MCB8889026.1"/>
    <property type="molecule type" value="Genomic_DNA"/>
</dbReference>
<dbReference type="InterPro" id="IPR036779">
    <property type="entry name" value="LysM_dom_sf"/>
</dbReference>
<dbReference type="CDD" id="cd00118">
    <property type="entry name" value="LysM"/>
    <property type="match status" value="1"/>
</dbReference>
<feature type="domain" description="LysM" evidence="2">
    <location>
        <begin position="37"/>
        <end position="85"/>
    </location>
</feature>
<dbReference type="Pfam" id="PF01476">
    <property type="entry name" value="LysM"/>
    <property type="match status" value="1"/>
</dbReference>
<evidence type="ECO:0000313" key="4">
    <source>
        <dbReference type="Proteomes" id="UP001319882"/>
    </source>
</evidence>
<keyword evidence="1" id="KW-0732">Signal</keyword>
<dbReference type="SUPFAM" id="SSF54106">
    <property type="entry name" value="LysM domain"/>
    <property type="match status" value="1"/>
</dbReference>
<feature type="chain" id="PRO_5047331295" evidence="1">
    <location>
        <begin position="28"/>
        <end position="346"/>
    </location>
</feature>
<organism evidence="3 4">
    <name type="scientific">Vreelandella malpeensis</name>
    <dbReference type="NCBI Taxonomy" id="1172368"/>
    <lineage>
        <taxon>Bacteria</taxon>
        <taxon>Pseudomonadati</taxon>
        <taxon>Pseudomonadota</taxon>
        <taxon>Gammaproteobacteria</taxon>
        <taxon>Oceanospirillales</taxon>
        <taxon>Halomonadaceae</taxon>
        <taxon>Vreelandella</taxon>
    </lineage>
</organism>
<feature type="signal peptide" evidence="1">
    <location>
        <begin position="1"/>
        <end position="27"/>
    </location>
</feature>
<dbReference type="PROSITE" id="PS51782">
    <property type="entry name" value="LYSM"/>
    <property type="match status" value="1"/>
</dbReference>
<dbReference type="InterPro" id="IPR052196">
    <property type="entry name" value="Bact_Kbp"/>
</dbReference>
<dbReference type="InterPro" id="IPR018392">
    <property type="entry name" value="LysM"/>
</dbReference>
<comment type="caution">
    <text evidence="3">The sequence shown here is derived from an EMBL/GenBank/DDBJ whole genome shotgun (WGS) entry which is preliminary data.</text>
</comment>
<protein>
    <submittedName>
        <fullName evidence="3">LysM peptidoglycan-binding domain-containing protein</fullName>
    </submittedName>
</protein>
<dbReference type="Gene3D" id="3.10.350.10">
    <property type="entry name" value="LysM domain"/>
    <property type="match status" value="1"/>
</dbReference>
<dbReference type="SMART" id="SM00257">
    <property type="entry name" value="LysM"/>
    <property type="match status" value="1"/>
</dbReference>
<name>A0ABS8DRY1_9GAMM</name>
<gene>
    <name evidence="3" type="ORF">GEV37_07855</name>
</gene>
<evidence type="ECO:0000256" key="1">
    <source>
        <dbReference type="SAM" id="SignalP"/>
    </source>
</evidence>
<keyword evidence="4" id="KW-1185">Reference proteome</keyword>
<dbReference type="RefSeq" id="WP_227389681.1">
    <property type="nucleotide sequence ID" value="NZ_JBHSCJ010000010.1"/>
</dbReference>
<accession>A0ABS8DRY1</accession>
<reference evidence="3 4" key="1">
    <citation type="journal article" date="2021" name="Sci. Rep.">
        <title>Genome analysis of a halophilic bacterium Halomonas malpeensis YU-PRIM-29(T) reveals its exopolysaccharide and pigment producing capabilities.</title>
        <authorList>
            <person name="Athmika"/>
            <person name="Ghate S.D."/>
            <person name="Arun A.B."/>
            <person name="Rao S.S."/>
            <person name="Kumar S.T.A."/>
            <person name="Kandiyil M.K."/>
            <person name="Saptami K."/>
            <person name="Rekha P.D."/>
        </authorList>
    </citation>
    <scope>NUCLEOTIDE SEQUENCE [LARGE SCALE GENOMIC DNA]</scope>
    <source>
        <strain evidence="4">prim 29</strain>
    </source>
</reference>
<dbReference type="PANTHER" id="PTHR34700:SF4">
    <property type="entry name" value="PHAGE-LIKE ELEMENT PBSX PROTEIN XKDP"/>
    <property type="match status" value="1"/>
</dbReference>
<proteinExistence type="predicted"/>
<dbReference type="Proteomes" id="UP001319882">
    <property type="component" value="Unassembled WGS sequence"/>
</dbReference>
<evidence type="ECO:0000313" key="3">
    <source>
        <dbReference type="EMBL" id="MCB8889026.1"/>
    </source>
</evidence>
<dbReference type="PANTHER" id="PTHR34700">
    <property type="entry name" value="POTASSIUM BINDING PROTEIN KBP"/>
    <property type="match status" value="1"/>
</dbReference>